<feature type="compositionally biased region" description="Acidic residues" evidence="1">
    <location>
        <begin position="38"/>
        <end position="47"/>
    </location>
</feature>
<dbReference type="AlphaFoldDB" id="A0A7Z0RJZ5"/>
<evidence type="ECO:0000313" key="3">
    <source>
        <dbReference type="Proteomes" id="UP000532162"/>
    </source>
</evidence>
<name>A0A7Z0RJZ5_9HYPH</name>
<organism evidence="2 3">
    <name type="scientific">Rhizobium changzhiense</name>
    <dbReference type="NCBI Taxonomy" id="2692317"/>
    <lineage>
        <taxon>Bacteria</taxon>
        <taxon>Pseudomonadati</taxon>
        <taxon>Pseudomonadota</taxon>
        <taxon>Alphaproteobacteria</taxon>
        <taxon>Hyphomicrobiales</taxon>
        <taxon>Rhizobiaceae</taxon>
        <taxon>Rhizobium/Agrobacterium group</taxon>
        <taxon>Rhizobium</taxon>
    </lineage>
</organism>
<dbReference type="RefSeq" id="WP_180694261.1">
    <property type="nucleotide sequence ID" value="NZ_JACCPJ010000002.1"/>
</dbReference>
<gene>
    <name evidence="2" type="ORF">HX900_11650</name>
</gene>
<feature type="compositionally biased region" description="Basic and acidic residues" evidence="1">
    <location>
        <begin position="7"/>
        <end position="16"/>
    </location>
</feature>
<accession>A0A7Z0RJZ5</accession>
<dbReference type="Proteomes" id="UP000532162">
    <property type="component" value="Unassembled WGS sequence"/>
</dbReference>
<proteinExistence type="predicted"/>
<dbReference type="EMBL" id="JACCPJ010000002">
    <property type="protein sequence ID" value="NZD61764.1"/>
    <property type="molecule type" value="Genomic_DNA"/>
</dbReference>
<feature type="region of interest" description="Disordered" evidence="1">
    <location>
        <begin position="1"/>
        <end position="47"/>
    </location>
</feature>
<evidence type="ECO:0000313" key="2">
    <source>
        <dbReference type="EMBL" id="NZD61764.1"/>
    </source>
</evidence>
<protein>
    <submittedName>
        <fullName evidence="2">Uncharacterized protein</fullName>
    </submittedName>
</protein>
<sequence length="47" mass="5426">MTRNIRSRRDPDDKNTPETPYIRHSFASRMSENPSDASGEEDAFALR</sequence>
<comment type="caution">
    <text evidence="2">The sequence shown here is derived from an EMBL/GenBank/DDBJ whole genome shotgun (WGS) entry which is preliminary data.</text>
</comment>
<reference evidence="2 3" key="1">
    <citation type="submission" date="2020-07" db="EMBL/GenBank/DDBJ databases">
        <authorList>
            <person name="Sun Q."/>
        </authorList>
    </citation>
    <scope>NUCLEOTIDE SEQUENCE [LARGE SCALE GENOMIC DNA]</scope>
    <source>
        <strain evidence="2 3">WYCCWR 11290</strain>
    </source>
</reference>
<evidence type="ECO:0000256" key="1">
    <source>
        <dbReference type="SAM" id="MobiDB-lite"/>
    </source>
</evidence>